<organism evidence="1 2">
    <name type="scientific">Panicum virgatum</name>
    <name type="common">Blackwell switchgrass</name>
    <dbReference type="NCBI Taxonomy" id="38727"/>
    <lineage>
        <taxon>Eukaryota</taxon>
        <taxon>Viridiplantae</taxon>
        <taxon>Streptophyta</taxon>
        <taxon>Embryophyta</taxon>
        <taxon>Tracheophyta</taxon>
        <taxon>Spermatophyta</taxon>
        <taxon>Magnoliopsida</taxon>
        <taxon>Liliopsida</taxon>
        <taxon>Poales</taxon>
        <taxon>Poaceae</taxon>
        <taxon>PACMAD clade</taxon>
        <taxon>Panicoideae</taxon>
        <taxon>Panicodae</taxon>
        <taxon>Paniceae</taxon>
        <taxon>Panicinae</taxon>
        <taxon>Panicum</taxon>
        <taxon>Panicum sect. Hiantes</taxon>
    </lineage>
</organism>
<proteinExistence type="predicted"/>
<accession>A0A8T0WEX4</accession>
<name>A0A8T0WEX4_PANVG</name>
<dbReference type="Proteomes" id="UP000823388">
    <property type="component" value="Chromosome 2K"/>
</dbReference>
<keyword evidence="2" id="KW-1185">Reference proteome</keyword>
<protein>
    <submittedName>
        <fullName evidence="1">Uncharacterized protein</fullName>
    </submittedName>
</protein>
<sequence>MAPYITTMGAKNIGLERFLVINFMQSWDGIRLPFISTARNVLRTKFLVDLLKHEENESKDNIPGEIQEILKHLRI</sequence>
<comment type="caution">
    <text evidence="1">The sequence shown here is derived from an EMBL/GenBank/DDBJ whole genome shotgun (WGS) entry which is preliminary data.</text>
</comment>
<evidence type="ECO:0000313" key="1">
    <source>
        <dbReference type="EMBL" id="KAG2643193.1"/>
    </source>
</evidence>
<evidence type="ECO:0000313" key="2">
    <source>
        <dbReference type="Proteomes" id="UP000823388"/>
    </source>
</evidence>
<reference evidence="1" key="1">
    <citation type="submission" date="2020-05" db="EMBL/GenBank/DDBJ databases">
        <title>WGS assembly of Panicum virgatum.</title>
        <authorList>
            <person name="Lovell J.T."/>
            <person name="Jenkins J."/>
            <person name="Shu S."/>
            <person name="Juenger T.E."/>
            <person name="Schmutz J."/>
        </authorList>
    </citation>
    <scope>NUCLEOTIDE SEQUENCE</scope>
    <source>
        <strain evidence="1">AP13</strain>
    </source>
</reference>
<dbReference type="AlphaFoldDB" id="A0A8T0WEX4"/>
<gene>
    <name evidence="1" type="ORF">PVAP13_2KG316169</name>
</gene>
<dbReference type="EMBL" id="CM029039">
    <property type="protein sequence ID" value="KAG2643193.1"/>
    <property type="molecule type" value="Genomic_DNA"/>
</dbReference>